<evidence type="ECO:0000313" key="3">
    <source>
        <dbReference type="EMBL" id="KDR71151.1"/>
    </source>
</evidence>
<reference evidence="4" key="1">
    <citation type="journal article" date="2014" name="Proc. Natl. Acad. Sci. U.S.A.">
        <title>Extensive sampling of basidiomycete genomes demonstrates inadequacy of the white-rot/brown-rot paradigm for wood decay fungi.</title>
        <authorList>
            <person name="Riley R."/>
            <person name="Salamov A.A."/>
            <person name="Brown D.W."/>
            <person name="Nagy L.G."/>
            <person name="Floudas D."/>
            <person name="Held B.W."/>
            <person name="Levasseur A."/>
            <person name="Lombard V."/>
            <person name="Morin E."/>
            <person name="Otillar R."/>
            <person name="Lindquist E.A."/>
            <person name="Sun H."/>
            <person name="LaButti K.M."/>
            <person name="Schmutz J."/>
            <person name="Jabbour D."/>
            <person name="Luo H."/>
            <person name="Baker S.E."/>
            <person name="Pisabarro A.G."/>
            <person name="Walton J.D."/>
            <person name="Blanchette R.A."/>
            <person name="Henrissat B."/>
            <person name="Martin F."/>
            <person name="Cullen D."/>
            <person name="Hibbett D.S."/>
            <person name="Grigoriev I.V."/>
        </authorList>
    </citation>
    <scope>NUCLEOTIDE SEQUENCE [LARGE SCALE GENOMIC DNA]</scope>
    <source>
        <strain evidence="4">CBS 339.88</strain>
    </source>
</reference>
<evidence type="ECO:0000313" key="4">
    <source>
        <dbReference type="Proteomes" id="UP000027222"/>
    </source>
</evidence>
<keyword evidence="4" id="KW-1185">Reference proteome</keyword>
<dbReference type="HOGENOM" id="CLU_1073808_0_0_1"/>
<feature type="region of interest" description="Disordered" evidence="1">
    <location>
        <begin position="1"/>
        <end position="98"/>
    </location>
</feature>
<feature type="compositionally biased region" description="Low complexity" evidence="1">
    <location>
        <begin position="33"/>
        <end position="46"/>
    </location>
</feature>
<proteinExistence type="predicted"/>
<dbReference type="InterPro" id="IPR046522">
    <property type="entry name" value="DUF6699"/>
</dbReference>
<gene>
    <name evidence="3" type="ORF">GALMADRAFT_159643</name>
</gene>
<feature type="compositionally biased region" description="Low complexity" evidence="1">
    <location>
        <begin position="55"/>
        <end position="73"/>
    </location>
</feature>
<feature type="compositionally biased region" description="Low complexity" evidence="1">
    <location>
        <begin position="10"/>
        <end position="24"/>
    </location>
</feature>
<evidence type="ECO:0000259" key="2">
    <source>
        <dbReference type="Pfam" id="PF20415"/>
    </source>
</evidence>
<evidence type="ECO:0000256" key="1">
    <source>
        <dbReference type="SAM" id="MobiDB-lite"/>
    </source>
</evidence>
<dbReference type="Pfam" id="PF20415">
    <property type="entry name" value="DUF6699"/>
    <property type="match status" value="1"/>
</dbReference>
<sequence length="259" mass="27985">MSHGHPYPYSDSSSAKSWGTASSTPYYAHPPQGSSASSWGTASTKSPLSPTTNFSVGPPGSVSNVSSWGSQSGHTVPPYTSPPPSYPGSPQSLGTSISKVSVGGQAPPYFGHPPGPSPASPYVNLYPGLQDGRLGIDLSLPPYTYAGIDSPAFSPNMTYMEIVFERFPMWVLRVHTADILTVKTVLEHIHFYLQEPDYQKYQTNAVTNSHHHMAYHRDHNASFASHSTPNKRVDVLGRTKFVGLTPRPGGNNCWVLHTC</sequence>
<accession>A0A067SJR3</accession>
<protein>
    <recommendedName>
        <fullName evidence="2">DUF6699 domain-containing protein</fullName>
    </recommendedName>
</protein>
<name>A0A067SJR3_GALM3</name>
<dbReference type="EMBL" id="KL142394">
    <property type="protein sequence ID" value="KDR71151.1"/>
    <property type="molecule type" value="Genomic_DNA"/>
</dbReference>
<dbReference type="AlphaFoldDB" id="A0A067SJR3"/>
<feature type="domain" description="DUF6699" evidence="2">
    <location>
        <begin position="138"/>
        <end position="248"/>
    </location>
</feature>
<dbReference type="Proteomes" id="UP000027222">
    <property type="component" value="Unassembled WGS sequence"/>
</dbReference>
<organism evidence="3 4">
    <name type="scientific">Galerina marginata (strain CBS 339.88)</name>
    <dbReference type="NCBI Taxonomy" id="685588"/>
    <lineage>
        <taxon>Eukaryota</taxon>
        <taxon>Fungi</taxon>
        <taxon>Dikarya</taxon>
        <taxon>Basidiomycota</taxon>
        <taxon>Agaricomycotina</taxon>
        <taxon>Agaricomycetes</taxon>
        <taxon>Agaricomycetidae</taxon>
        <taxon>Agaricales</taxon>
        <taxon>Agaricineae</taxon>
        <taxon>Strophariaceae</taxon>
        <taxon>Galerina</taxon>
    </lineage>
</organism>